<name>A0A427XTL6_9TREE</name>
<dbReference type="STRING" id="1890683.A0A427XTL6"/>
<organism evidence="7 8">
    <name type="scientific">Saitozyma podzolica</name>
    <dbReference type="NCBI Taxonomy" id="1890683"/>
    <lineage>
        <taxon>Eukaryota</taxon>
        <taxon>Fungi</taxon>
        <taxon>Dikarya</taxon>
        <taxon>Basidiomycota</taxon>
        <taxon>Agaricomycotina</taxon>
        <taxon>Tremellomycetes</taxon>
        <taxon>Tremellales</taxon>
        <taxon>Trimorphomycetaceae</taxon>
        <taxon>Saitozyma</taxon>
    </lineage>
</organism>
<evidence type="ECO:0000256" key="1">
    <source>
        <dbReference type="ARBA" id="ARBA00004123"/>
    </source>
</evidence>
<feature type="region of interest" description="Disordered" evidence="4">
    <location>
        <begin position="302"/>
        <end position="404"/>
    </location>
</feature>
<evidence type="ECO:0000313" key="7">
    <source>
        <dbReference type="EMBL" id="RSH82147.1"/>
    </source>
</evidence>
<dbReference type="InterPro" id="IPR029188">
    <property type="entry name" value="Rrp14_N"/>
</dbReference>
<dbReference type="PANTHER" id="PTHR14369">
    <property type="entry name" value="SURFEIT LOCUS PROTEIN 6"/>
    <property type="match status" value="1"/>
</dbReference>
<feature type="domain" description="Ribosomal RNA-processing protein 14 N-terminal" evidence="6">
    <location>
        <begin position="11"/>
        <end position="70"/>
    </location>
</feature>
<evidence type="ECO:0000313" key="8">
    <source>
        <dbReference type="Proteomes" id="UP000279259"/>
    </source>
</evidence>
<dbReference type="GO" id="GO:0005730">
    <property type="term" value="C:nucleolus"/>
    <property type="evidence" value="ECO:0007669"/>
    <property type="project" value="TreeGrafter"/>
</dbReference>
<feature type="compositionally biased region" description="Gly residues" evidence="4">
    <location>
        <begin position="372"/>
        <end position="404"/>
    </location>
</feature>
<feature type="region of interest" description="Disordered" evidence="4">
    <location>
        <begin position="37"/>
        <end position="139"/>
    </location>
</feature>
<feature type="compositionally biased region" description="Low complexity" evidence="4">
    <location>
        <begin position="219"/>
        <end position="236"/>
    </location>
</feature>
<evidence type="ECO:0000259" key="6">
    <source>
        <dbReference type="Pfam" id="PF15459"/>
    </source>
</evidence>
<evidence type="ECO:0000256" key="2">
    <source>
        <dbReference type="ARBA" id="ARBA00005904"/>
    </source>
</evidence>
<dbReference type="OrthoDB" id="444809at2759"/>
<dbReference type="GO" id="GO:0003723">
    <property type="term" value="F:RNA binding"/>
    <property type="evidence" value="ECO:0007669"/>
    <property type="project" value="TreeGrafter"/>
</dbReference>
<dbReference type="InterPro" id="IPR007019">
    <property type="entry name" value="SURF6"/>
</dbReference>
<dbReference type="GO" id="GO:0003677">
    <property type="term" value="F:DNA binding"/>
    <property type="evidence" value="ECO:0007669"/>
    <property type="project" value="TreeGrafter"/>
</dbReference>
<dbReference type="InterPro" id="IPR029190">
    <property type="entry name" value="Rrp14/SURF6_C"/>
</dbReference>
<feature type="compositionally biased region" description="Basic and acidic residues" evidence="4">
    <location>
        <begin position="302"/>
        <end position="322"/>
    </location>
</feature>
<feature type="compositionally biased region" description="Basic and acidic residues" evidence="4">
    <location>
        <begin position="153"/>
        <end position="199"/>
    </location>
</feature>
<evidence type="ECO:0000256" key="4">
    <source>
        <dbReference type="SAM" id="MobiDB-lite"/>
    </source>
</evidence>
<dbReference type="GO" id="GO:0042273">
    <property type="term" value="P:ribosomal large subunit biogenesis"/>
    <property type="evidence" value="ECO:0007669"/>
    <property type="project" value="TreeGrafter"/>
</dbReference>
<accession>A0A427XTL6</accession>
<dbReference type="Pfam" id="PF04935">
    <property type="entry name" value="SURF6"/>
    <property type="match status" value="1"/>
</dbReference>
<keyword evidence="8" id="KW-1185">Reference proteome</keyword>
<comment type="subcellular location">
    <subcellularLocation>
        <location evidence="1">Nucleus</location>
    </subcellularLocation>
</comment>
<reference evidence="7 8" key="1">
    <citation type="submission" date="2018-11" db="EMBL/GenBank/DDBJ databases">
        <title>Genome sequence of Saitozyma podzolica DSM 27192.</title>
        <authorList>
            <person name="Aliyu H."/>
            <person name="Gorte O."/>
            <person name="Ochsenreither K."/>
        </authorList>
    </citation>
    <scope>NUCLEOTIDE SEQUENCE [LARGE SCALE GENOMIC DNA]</scope>
    <source>
        <strain evidence="7 8">DSM 27192</strain>
    </source>
</reference>
<comment type="caution">
    <text evidence="7">The sequence shown here is derived from an EMBL/GenBank/DDBJ whole genome shotgun (WGS) entry which is preliminary data.</text>
</comment>
<dbReference type="Pfam" id="PF15459">
    <property type="entry name" value="RRP14"/>
    <property type="match status" value="1"/>
</dbReference>
<feature type="region of interest" description="Disordered" evidence="4">
    <location>
        <begin position="151"/>
        <end position="242"/>
    </location>
</feature>
<dbReference type="AlphaFoldDB" id="A0A427XTL6"/>
<evidence type="ECO:0000259" key="5">
    <source>
        <dbReference type="Pfam" id="PF04935"/>
    </source>
</evidence>
<evidence type="ECO:0000256" key="3">
    <source>
        <dbReference type="ARBA" id="ARBA00023242"/>
    </source>
</evidence>
<dbReference type="PANTHER" id="PTHR14369:SF0">
    <property type="entry name" value="SURFEIT LOCUS PROTEIN 6"/>
    <property type="match status" value="1"/>
</dbReference>
<dbReference type="EMBL" id="RSCD01000028">
    <property type="protein sequence ID" value="RSH82147.1"/>
    <property type="molecule type" value="Genomic_DNA"/>
</dbReference>
<feature type="domain" description="Ribosomal RNA-processing protein 14/surfeit locus protein 6 C-terminal" evidence="5">
    <location>
        <begin position="162"/>
        <end position="347"/>
    </location>
</feature>
<dbReference type="GO" id="GO:0042274">
    <property type="term" value="P:ribosomal small subunit biogenesis"/>
    <property type="evidence" value="ECO:0007669"/>
    <property type="project" value="TreeGrafter"/>
</dbReference>
<feature type="compositionally biased region" description="Low complexity" evidence="4">
    <location>
        <begin position="83"/>
        <end position="128"/>
    </location>
</feature>
<comment type="similarity">
    <text evidence="2">Belongs to the SURF6 family.</text>
</comment>
<evidence type="ECO:0008006" key="9">
    <source>
        <dbReference type="Google" id="ProtNLM"/>
    </source>
</evidence>
<sequence length="404" mass="42901">MPTDRADLIVSLEKHNAAFTTLLSLIPSQYYIAPTQEEADSKWMKNKKRKTGEEIKEHKRRAKASKLDPENNKTTVDILFGDSSVPSSSSGPGPLSATSTSKLARPAPTSASALSSAPSARPGSSLPPSIAPLPPTASISDLRSKLASKLAGFRRDRGVDDAAESRDALEAERRARRGEMRDKRRNERKEERRKAKAEPTAKPAKTQLIVPALPRVDTVSYPSVSLPSGSSSGKSKAPLKTLSNPSQALAHLQKHQTHLAGLPAEKRAEIEERERWAKAEERAAGGKVADNEKVLKNAVKRMEKAKAKGGKEWAERKRDLDKSQAVAMKKRNDNIAARAEARKNKRLGIKDKGAKKGMKKGRPGFEGKKGKGGGAKKGGAGVGAGGKAGGAGGKTGGGAGGKGK</sequence>
<dbReference type="Proteomes" id="UP000279259">
    <property type="component" value="Unassembled WGS sequence"/>
</dbReference>
<protein>
    <recommendedName>
        <fullName evidence="9">Ribosomal RNA-processing protein 14/surfeit locus protein 6 C-terminal domain-containing protein</fullName>
    </recommendedName>
</protein>
<keyword evidence="3" id="KW-0539">Nucleus</keyword>
<gene>
    <name evidence="7" type="ORF">EHS25_006080</name>
</gene>
<proteinExistence type="inferred from homology"/>